<reference evidence="3" key="1">
    <citation type="journal article" date="2019" name="Int. J. Syst. Evol. Microbiol.">
        <title>The Global Catalogue of Microorganisms (GCM) 10K type strain sequencing project: providing services to taxonomists for standard genome sequencing and annotation.</title>
        <authorList>
            <consortium name="The Broad Institute Genomics Platform"/>
            <consortium name="The Broad Institute Genome Sequencing Center for Infectious Disease"/>
            <person name="Wu L."/>
            <person name="Ma J."/>
        </authorList>
    </citation>
    <scope>NUCLEOTIDE SEQUENCE [LARGE SCALE GENOMIC DNA]</scope>
    <source>
        <strain evidence="3">CCM 7043</strain>
    </source>
</reference>
<dbReference type="InterPro" id="IPR041920">
    <property type="entry name" value="ROS/MUCR_sf"/>
</dbReference>
<comment type="caution">
    <text evidence="2">The sequence shown here is derived from an EMBL/GenBank/DDBJ whole genome shotgun (WGS) entry which is preliminary data.</text>
</comment>
<organism evidence="2 3">
    <name type="scientific">Pseudonocardia yunnanensis</name>
    <dbReference type="NCBI Taxonomy" id="58107"/>
    <lineage>
        <taxon>Bacteria</taxon>
        <taxon>Bacillati</taxon>
        <taxon>Actinomycetota</taxon>
        <taxon>Actinomycetes</taxon>
        <taxon>Pseudonocardiales</taxon>
        <taxon>Pseudonocardiaceae</taxon>
        <taxon>Pseudonocardia</taxon>
    </lineage>
</organism>
<dbReference type="Proteomes" id="UP001597114">
    <property type="component" value="Unassembled WGS sequence"/>
</dbReference>
<gene>
    <name evidence="2" type="ORF">ACFSJD_10780</name>
</gene>
<evidence type="ECO:0000313" key="2">
    <source>
        <dbReference type="EMBL" id="MFD1517976.1"/>
    </source>
</evidence>
<dbReference type="Gene3D" id="1.10.10.1550">
    <property type="entry name" value="ROS/MUCR transcriptional regulator protein"/>
    <property type="match status" value="1"/>
</dbReference>
<dbReference type="InterPro" id="IPR008807">
    <property type="entry name" value="ROS_MUCR"/>
</dbReference>
<dbReference type="RefSeq" id="WP_344719990.1">
    <property type="nucleotide sequence ID" value="NZ_BAAAUS010000006.1"/>
</dbReference>
<keyword evidence="3" id="KW-1185">Reference proteome</keyword>
<evidence type="ECO:0000256" key="1">
    <source>
        <dbReference type="ARBA" id="ARBA00007031"/>
    </source>
</evidence>
<name>A0ABW4ESH5_9PSEU</name>
<protein>
    <submittedName>
        <fullName evidence="2">MucR family transcriptional regulator</fullName>
    </submittedName>
</protein>
<accession>A0ABW4ESH5</accession>
<proteinExistence type="inferred from homology"/>
<dbReference type="Pfam" id="PF05443">
    <property type="entry name" value="ROS_MUCR"/>
    <property type="match status" value="1"/>
</dbReference>
<comment type="similarity">
    <text evidence="1">Belongs to the ros/MucR family.</text>
</comment>
<evidence type="ECO:0000313" key="3">
    <source>
        <dbReference type="Proteomes" id="UP001597114"/>
    </source>
</evidence>
<dbReference type="EMBL" id="JBHUCO010000012">
    <property type="protein sequence ID" value="MFD1517976.1"/>
    <property type="molecule type" value="Genomic_DNA"/>
</dbReference>
<sequence>MLADGTVHYAPIGVVIGDGPVVMCHLCGEWFRSVLAHLRSHGWNQEDYRAAFGLERGQPLEGTSTRERRAAALTVRRSTDPAIREGCDVGMRWAKSGGLSRAAALAARGRPQPEQRRRKTLATLAAISLEKRAAATRRYADERLRETATAAAERLGFSDIGTLVRERIRDGSSLAAISRAAGLHKDWLSRHLAAVDPEAAAAVDDEVRGRRRARWDQSWLPVVEELGFPDVAAYLEDRHLRKHWTVAAIGVEVGMSRPAVESAMRRHGIDRHLHATSRSRTQRRADAIAHRFGYDSMDDYLSARRGDGFSWKRIARECGEPETWVRRRAGLC</sequence>